<feature type="domain" description="CCA-adding enzyme C-terminal" evidence="12">
    <location>
        <begin position="274"/>
        <end position="387"/>
    </location>
</feature>
<evidence type="ECO:0000259" key="11">
    <source>
        <dbReference type="Pfam" id="PF12627"/>
    </source>
</evidence>
<keyword evidence="4" id="KW-0548">Nucleotidyltransferase</keyword>
<dbReference type="Gene3D" id="1.10.3090.10">
    <property type="entry name" value="cca-adding enzyme, domain 2"/>
    <property type="match status" value="1"/>
</dbReference>
<dbReference type="InterPro" id="IPR032810">
    <property type="entry name" value="CCA-adding_enz_C"/>
</dbReference>
<evidence type="ECO:0000256" key="9">
    <source>
        <dbReference type="RuleBase" id="RU003953"/>
    </source>
</evidence>
<dbReference type="InterPro" id="IPR043519">
    <property type="entry name" value="NT_sf"/>
</dbReference>
<keyword evidence="8 9" id="KW-0694">RNA-binding</keyword>
<dbReference type="InterPro" id="IPR032828">
    <property type="entry name" value="PolyA_RNA-bd"/>
</dbReference>
<keyword evidence="3" id="KW-0819">tRNA processing</keyword>
<name>A0A9Q4ANN5_9HYPH</name>
<evidence type="ECO:0000256" key="2">
    <source>
        <dbReference type="ARBA" id="ARBA00022679"/>
    </source>
</evidence>
<proteinExistence type="inferred from homology"/>
<keyword evidence="5" id="KW-0479">Metal-binding</keyword>
<keyword evidence="6" id="KW-0547">Nucleotide-binding</keyword>
<dbReference type="Proteomes" id="UP001060275">
    <property type="component" value="Unassembled WGS sequence"/>
</dbReference>
<reference evidence="13" key="1">
    <citation type="submission" date="2022-06" db="EMBL/GenBank/DDBJ databases">
        <title>Devosia sp. XJ19-45 genome assembly.</title>
        <authorList>
            <person name="Li B."/>
            <person name="Cai M."/>
            <person name="Nie G."/>
            <person name="Li W."/>
        </authorList>
    </citation>
    <scope>NUCLEOTIDE SEQUENCE</scope>
    <source>
        <strain evidence="13">XJ19-45</strain>
    </source>
</reference>
<dbReference type="Pfam" id="PF13735">
    <property type="entry name" value="tRNA_NucTran2_2"/>
    <property type="match status" value="1"/>
</dbReference>
<dbReference type="SUPFAM" id="SSF81301">
    <property type="entry name" value="Nucleotidyltransferase"/>
    <property type="match status" value="1"/>
</dbReference>
<dbReference type="GO" id="GO:0046872">
    <property type="term" value="F:metal ion binding"/>
    <property type="evidence" value="ECO:0007669"/>
    <property type="project" value="UniProtKB-KW"/>
</dbReference>
<evidence type="ECO:0000256" key="5">
    <source>
        <dbReference type="ARBA" id="ARBA00022723"/>
    </source>
</evidence>
<comment type="caution">
    <text evidence="13">The sequence shown here is derived from an EMBL/GenBank/DDBJ whole genome shotgun (WGS) entry which is preliminary data.</text>
</comment>
<dbReference type="GO" id="GO:0000049">
    <property type="term" value="F:tRNA binding"/>
    <property type="evidence" value="ECO:0007669"/>
    <property type="project" value="TreeGrafter"/>
</dbReference>
<dbReference type="CDD" id="cd05398">
    <property type="entry name" value="NT_ClassII-CCAase"/>
    <property type="match status" value="1"/>
</dbReference>
<dbReference type="GO" id="GO:0000166">
    <property type="term" value="F:nucleotide binding"/>
    <property type="evidence" value="ECO:0007669"/>
    <property type="project" value="UniProtKB-KW"/>
</dbReference>
<dbReference type="InterPro" id="IPR050264">
    <property type="entry name" value="Bact_CCA-adding_enz_type3_sf"/>
</dbReference>
<evidence type="ECO:0000256" key="8">
    <source>
        <dbReference type="ARBA" id="ARBA00022884"/>
    </source>
</evidence>
<dbReference type="GO" id="GO:0016779">
    <property type="term" value="F:nucleotidyltransferase activity"/>
    <property type="evidence" value="ECO:0007669"/>
    <property type="project" value="UniProtKB-KW"/>
</dbReference>
<keyword evidence="2 9" id="KW-0808">Transferase</keyword>
<protein>
    <submittedName>
        <fullName evidence="13">CCA tRNA nucleotidyltransferase</fullName>
    </submittedName>
</protein>
<feature type="domain" description="tRNA nucleotidyltransferase/poly(A) polymerase RNA and SrmB- binding" evidence="11">
    <location>
        <begin position="186"/>
        <end position="235"/>
    </location>
</feature>
<evidence type="ECO:0000313" key="13">
    <source>
        <dbReference type="EMBL" id="MCP8887539.1"/>
    </source>
</evidence>
<evidence type="ECO:0000259" key="10">
    <source>
        <dbReference type="Pfam" id="PF01743"/>
    </source>
</evidence>
<evidence type="ECO:0000256" key="1">
    <source>
        <dbReference type="ARBA" id="ARBA00001946"/>
    </source>
</evidence>
<organism evidence="13 14">
    <name type="scientific">Devosia ureilytica</name>
    <dbReference type="NCBI Taxonomy" id="2952754"/>
    <lineage>
        <taxon>Bacteria</taxon>
        <taxon>Pseudomonadati</taxon>
        <taxon>Pseudomonadota</taxon>
        <taxon>Alphaproteobacteria</taxon>
        <taxon>Hyphomicrobiales</taxon>
        <taxon>Devosiaceae</taxon>
        <taxon>Devosia</taxon>
    </lineage>
</organism>
<evidence type="ECO:0000256" key="3">
    <source>
        <dbReference type="ARBA" id="ARBA00022694"/>
    </source>
</evidence>
<dbReference type="PANTHER" id="PTHR46173:SF1">
    <property type="entry name" value="CCA TRNA NUCLEOTIDYLTRANSFERASE 1, MITOCHONDRIAL"/>
    <property type="match status" value="1"/>
</dbReference>
<dbReference type="InterPro" id="IPR002646">
    <property type="entry name" value="PolA_pol_head_dom"/>
</dbReference>
<dbReference type="Gene3D" id="3.30.460.10">
    <property type="entry name" value="Beta Polymerase, domain 2"/>
    <property type="match status" value="1"/>
</dbReference>
<evidence type="ECO:0000313" key="14">
    <source>
        <dbReference type="Proteomes" id="UP001060275"/>
    </source>
</evidence>
<dbReference type="PANTHER" id="PTHR46173">
    <property type="entry name" value="CCA TRNA NUCLEOTIDYLTRANSFERASE 1, MITOCHONDRIAL"/>
    <property type="match status" value="1"/>
</dbReference>
<accession>A0A9Q4ANN5</accession>
<evidence type="ECO:0000256" key="6">
    <source>
        <dbReference type="ARBA" id="ARBA00022741"/>
    </source>
</evidence>
<evidence type="ECO:0000256" key="7">
    <source>
        <dbReference type="ARBA" id="ARBA00022842"/>
    </source>
</evidence>
<comment type="similarity">
    <text evidence="9">Belongs to the tRNA nucleotidyltransferase/poly(A) polymerase family.</text>
</comment>
<sequence>MIPDRIENAEWLVRPAVQTIFAVLGGAEGQTRAVGGAVRDGLIGRTREHADIDMATELLPVSVMQKAKAAGIDAYPTGIEHGTVTLRLEDTTVEVTTLRQDVVTDGRHAQVQFGTDWVADAERRDFTLNALYCHADGTLFDPLKGVGDLVNGRVRFIGDAARRIAEDGLRVYRFFRFSASHGGEQFDPEGLDACRDAAEEIDHIARERVGAEMMRMLALPRVAQTLGVMDKLGLLCIEPGAAAALLRYETLGGQTATARLALMGREGLERRQGEWRLSKAIMTHADHIAEAAQLLRQGDIGWAAYRFGEDAVEGLAVAAAEEAWPREQLAEIARDLGRLPVAPLPVSGADLEAKGMKPGPDMGAALAIMERAWVESEFSLGKAALLERIFH</sequence>
<dbReference type="EMBL" id="JAMWDU010000003">
    <property type="protein sequence ID" value="MCP8887539.1"/>
    <property type="molecule type" value="Genomic_DNA"/>
</dbReference>
<dbReference type="Pfam" id="PF01743">
    <property type="entry name" value="PolyA_pol"/>
    <property type="match status" value="1"/>
</dbReference>
<evidence type="ECO:0000259" key="12">
    <source>
        <dbReference type="Pfam" id="PF13735"/>
    </source>
</evidence>
<evidence type="ECO:0000256" key="4">
    <source>
        <dbReference type="ARBA" id="ARBA00022695"/>
    </source>
</evidence>
<dbReference type="SUPFAM" id="SSF81891">
    <property type="entry name" value="Poly A polymerase C-terminal region-like"/>
    <property type="match status" value="1"/>
</dbReference>
<keyword evidence="7" id="KW-0460">Magnesium</keyword>
<feature type="domain" description="Poly A polymerase head" evidence="10">
    <location>
        <begin position="32"/>
        <end position="155"/>
    </location>
</feature>
<gene>
    <name evidence="13" type="ORF">NF348_10515</name>
</gene>
<dbReference type="GO" id="GO:0008033">
    <property type="term" value="P:tRNA processing"/>
    <property type="evidence" value="ECO:0007669"/>
    <property type="project" value="UniProtKB-KW"/>
</dbReference>
<dbReference type="Pfam" id="PF12627">
    <property type="entry name" value="PolyA_pol_RNAbd"/>
    <property type="match status" value="1"/>
</dbReference>
<dbReference type="RefSeq" id="WP_254674610.1">
    <property type="nucleotide sequence ID" value="NZ_JAMWDU010000003.1"/>
</dbReference>
<comment type="cofactor">
    <cofactor evidence="1">
        <name>Mg(2+)</name>
        <dbReference type="ChEBI" id="CHEBI:18420"/>
    </cofactor>
</comment>
<dbReference type="AlphaFoldDB" id="A0A9Q4ANN5"/>
<keyword evidence="14" id="KW-1185">Reference proteome</keyword>